<evidence type="ECO:0000259" key="20">
    <source>
        <dbReference type="PROSITE" id="PS51387"/>
    </source>
</evidence>
<evidence type="ECO:0000256" key="18">
    <source>
        <dbReference type="ARBA" id="ARBA00048914"/>
    </source>
</evidence>
<dbReference type="GO" id="GO:0008762">
    <property type="term" value="F:UDP-N-acetylmuramate dehydrogenase activity"/>
    <property type="evidence" value="ECO:0007669"/>
    <property type="project" value="UniProtKB-UniRule"/>
</dbReference>
<sequence length="332" mass="35770">MGRGMDVISNFDLTDHNTFGLGSRAQYGAVVAGTEDIEAIVEFAASERLPLHVIGGGSNVLLRERIEGVVALMAIKGRHVIGRQDGGVLVKAEAGEDWPDFVEWAVRQGFGGLENLAGIPGTVGAAPVQNIGAYGVELKDRFQCLTAYDCLERTVCSFGPEDCRFAYRHSAFKEVPGRYVILDVTLVLPEPWQPILGYKGLDSLPADTDVLTVMERVLELRRGKLPDWRVLGNAGSFFHNPIVAAEVAEGIAGGPRYPQADGRVKLSAAWLIEACGLKGMRQGEAGVHEGHALILVNHGKATYSDLDRLASTVQAAVKERFGVDLVREPIAV</sequence>
<evidence type="ECO:0000256" key="13">
    <source>
        <dbReference type="ARBA" id="ARBA00022984"/>
    </source>
</evidence>
<keyword evidence="11 19" id="KW-0521">NADP</keyword>
<evidence type="ECO:0000256" key="9">
    <source>
        <dbReference type="ARBA" id="ARBA00022630"/>
    </source>
</evidence>
<comment type="catalytic activity">
    <reaction evidence="18 19">
        <text>UDP-N-acetyl-alpha-D-muramate + NADP(+) = UDP-N-acetyl-3-O-(1-carboxyvinyl)-alpha-D-glucosamine + NADPH + H(+)</text>
        <dbReference type="Rhea" id="RHEA:12248"/>
        <dbReference type="ChEBI" id="CHEBI:15378"/>
        <dbReference type="ChEBI" id="CHEBI:57783"/>
        <dbReference type="ChEBI" id="CHEBI:58349"/>
        <dbReference type="ChEBI" id="CHEBI:68483"/>
        <dbReference type="ChEBI" id="CHEBI:70757"/>
        <dbReference type="EC" id="1.3.1.98"/>
    </reaction>
</comment>
<comment type="function">
    <text evidence="2 19">Cell wall formation.</text>
</comment>
<accession>A0A1T4S5D3</accession>
<dbReference type="EC" id="1.3.1.98" evidence="5 19"/>
<evidence type="ECO:0000256" key="19">
    <source>
        <dbReference type="HAMAP-Rule" id="MF_00037"/>
    </source>
</evidence>
<dbReference type="GO" id="GO:0071555">
    <property type="term" value="P:cell wall organization"/>
    <property type="evidence" value="ECO:0007669"/>
    <property type="project" value="UniProtKB-KW"/>
</dbReference>
<dbReference type="EMBL" id="FUXL01000009">
    <property type="protein sequence ID" value="SKA23435.1"/>
    <property type="molecule type" value="Genomic_DNA"/>
</dbReference>
<organism evidence="21 22">
    <name type="scientific">Consotaella salsifontis</name>
    <dbReference type="NCBI Taxonomy" id="1365950"/>
    <lineage>
        <taxon>Bacteria</taxon>
        <taxon>Pseudomonadati</taxon>
        <taxon>Pseudomonadota</taxon>
        <taxon>Alphaproteobacteria</taxon>
        <taxon>Hyphomicrobiales</taxon>
        <taxon>Aurantimonadaceae</taxon>
        <taxon>Consotaella</taxon>
    </lineage>
</organism>
<dbReference type="NCBIfam" id="NF010478">
    <property type="entry name" value="PRK13903.1"/>
    <property type="match status" value="1"/>
</dbReference>
<feature type="active site" description="Proton donor" evidence="19">
    <location>
        <position position="236"/>
    </location>
</feature>
<dbReference type="RefSeq" id="WP_280949392.1">
    <property type="nucleotide sequence ID" value="NZ_FUXL01000009.1"/>
</dbReference>
<evidence type="ECO:0000256" key="6">
    <source>
        <dbReference type="ARBA" id="ARBA00015188"/>
    </source>
</evidence>
<dbReference type="GO" id="GO:0009252">
    <property type="term" value="P:peptidoglycan biosynthetic process"/>
    <property type="evidence" value="ECO:0007669"/>
    <property type="project" value="UniProtKB-UniRule"/>
</dbReference>
<dbReference type="STRING" id="1365950.SAMN05428963_10911"/>
<keyword evidence="7 19" id="KW-0963">Cytoplasm</keyword>
<dbReference type="GO" id="GO:0008360">
    <property type="term" value="P:regulation of cell shape"/>
    <property type="evidence" value="ECO:0007669"/>
    <property type="project" value="UniProtKB-KW"/>
</dbReference>
<evidence type="ECO:0000313" key="22">
    <source>
        <dbReference type="Proteomes" id="UP000190135"/>
    </source>
</evidence>
<evidence type="ECO:0000256" key="14">
    <source>
        <dbReference type="ARBA" id="ARBA00023002"/>
    </source>
</evidence>
<dbReference type="InterPro" id="IPR016167">
    <property type="entry name" value="FAD-bd_PCMH_sub1"/>
</dbReference>
<comment type="cofactor">
    <cofactor evidence="1 19">
        <name>FAD</name>
        <dbReference type="ChEBI" id="CHEBI:57692"/>
    </cofactor>
</comment>
<keyword evidence="16 19" id="KW-0961">Cell wall biogenesis/degradation</keyword>
<dbReference type="Gene3D" id="3.30.465.10">
    <property type="match status" value="1"/>
</dbReference>
<keyword evidence="12 19" id="KW-0133">Cell shape</keyword>
<feature type="active site" evidence="19">
    <location>
        <position position="168"/>
    </location>
</feature>
<reference evidence="21 22" key="1">
    <citation type="submission" date="2017-02" db="EMBL/GenBank/DDBJ databases">
        <authorList>
            <person name="Peterson S.W."/>
        </authorList>
    </citation>
    <scope>NUCLEOTIDE SEQUENCE [LARGE SCALE GENOMIC DNA]</scope>
    <source>
        <strain evidence="21 22">USBA 369</strain>
    </source>
</reference>
<dbReference type="PANTHER" id="PTHR21071:SF4">
    <property type="entry name" value="UDP-N-ACETYLENOLPYRUVOYLGLUCOSAMINE REDUCTASE"/>
    <property type="match status" value="1"/>
</dbReference>
<dbReference type="PROSITE" id="PS51387">
    <property type="entry name" value="FAD_PCMH"/>
    <property type="match status" value="1"/>
</dbReference>
<dbReference type="InterPro" id="IPR036635">
    <property type="entry name" value="MurB_C_sf"/>
</dbReference>
<dbReference type="InterPro" id="IPR036318">
    <property type="entry name" value="FAD-bd_PCMH-like_sf"/>
</dbReference>
<evidence type="ECO:0000256" key="17">
    <source>
        <dbReference type="ARBA" id="ARBA00031026"/>
    </source>
</evidence>
<dbReference type="InterPro" id="IPR011601">
    <property type="entry name" value="MurB_C"/>
</dbReference>
<proteinExistence type="inferred from homology"/>
<dbReference type="Gene3D" id="3.30.43.10">
    <property type="entry name" value="Uridine Diphospho-n-acetylenolpyruvylglucosamine Reductase, domain 2"/>
    <property type="match status" value="1"/>
</dbReference>
<dbReference type="InterPro" id="IPR016166">
    <property type="entry name" value="FAD-bd_PCMH"/>
</dbReference>
<dbReference type="GO" id="GO:0071949">
    <property type="term" value="F:FAD binding"/>
    <property type="evidence" value="ECO:0007669"/>
    <property type="project" value="InterPro"/>
</dbReference>
<dbReference type="Proteomes" id="UP000190135">
    <property type="component" value="Unassembled WGS sequence"/>
</dbReference>
<keyword evidence="9 19" id="KW-0285">Flavoprotein</keyword>
<evidence type="ECO:0000256" key="16">
    <source>
        <dbReference type="ARBA" id="ARBA00023316"/>
    </source>
</evidence>
<keyword evidence="22" id="KW-1185">Reference proteome</keyword>
<dbReference type="NCBIfam" id="NF000755">
    <property type="entry name" value="PRK00046.1"/>
    <property type="match status" value="1"/>
</dbReference>
<comment type="similarity">
    <text evidence="19">Belongs to the MurB family.</text>
</comment>
<dbReference type="UniPathway" id="UPA00219"/>
<evidence type="ECO:0000313" key="21">
    <source>
        <dbReference type="EMBL" id="SKA23435.1"/>
    </source>
</evidence>
<keyword evidence="10 19" id="KW-0274">FAD</keyword>
<dbReference type="AlphaFoldDB" id="A0A1T4S5D3"/>
<dbReference type="NCBIfam" id="TIGR00179">
    <property type="entry name" value="murB"/>
    <property type="match status" value="1"/>
</dbReference>
<evidence type="ECO:0000256" key="15">
    <source>
        <dbReference type="ARBA" id="ARBA00023306"/>
    </source>
</evidence>
<dbReference type="HAMAP" id="MF_00037">
    <property type="entry name" value="MurB"/>
    <property type="match status" value="1"/>
</dbReference>
<dbReference type="GO" id="GO:0005829">
    <property type="term" value="C:cytosol"/>
    <property type="evidence" value="ECO:0007669"/>
    <property type="project" value="TreeGrafter"/>
</dbReference>
<dbReference type="Gene3D" id="3.90.78.10">
    <property type="entry name" value="UDP-N-acetylenolpyruvoylglucosamine reductase, C-terminal domain"/>
    <property type="match status" value="1"/>
</dbReference>
<evidence type="ECO:0000256" key="1">
    <source>
        <dbReference type="ARBA" id="ARBA00001974"/>
    </source>
</evidence>
<evidence type="ECO:0000256" key="8">
    <source>
        <dbReference type="ARBA" id="ARBA00022618"/>
    </source>
</evidence>
<dbReference type="GO" id="GO:0051301">
    <property type="term" value="P:cell division"/>
    <property type="evidence" value="ECO:0007669"/>
    <property type="project" value="UniProtKB-KW"/>
</dbReference>
<feature type="active site" evidence="19">
    <location>
        <position position="328"/>
    </location>
</feature>
<evidence type="ECO:0000256" key="7">
    <source>
        <dbReference type="ARBA" id="ARBA00022490"/>
    </source>
</evidence>
<dbReference type="SUPFAM" id="SSF56176">
    <property type="entry name" value="FAD-binding/transporter-associated domain-like"/>
    <property type="match status" value="1"/>
</dbReference>
<protein>
    <recommendedName>
        <fullName evidence="6 19">UDP-N-acetylenolpyruvoylglucosamine reductase</fullName>
        <ecNumber evidence="5 19">1.3.1.98</ecNumber>
    </recommendedName>
    <alternativeName>
        <fullName evidence="17 19">UDP-N-acetylmuramate dehydrogenase</fullName>
    </alternativeName>
</protein>
<dbReference type="SUPFAM" id="SSF56194">
    <property type="entry name" value="Uridine diphospho-N-Acetylenolpyruvylglucosamine reductase, MurB, C-terminal domain"/>
    <property type="match status" value="1"/>
</dbReference>
<evidence type="ECO:0000256" key="2">
    <source>
        <dbReference type="ARBA" id="ARBA00003921"/>
    </source>
</evidence>
<comment type="pathway">
    <text evidence="4 19">Cell wall biogenesis; peptidoglycan biosynthesis.</text>
</comment>
<keyword evidence="13 19" id="KW-0573">Peptidoglycan synthesis</keyword>
<dbReference type="InterPro" id="IPR003170">
    <property type="entry name" value="MurB"/>
</dbReference>
<feature type="domain" description="FAD-binding PCMH-type" evidence="20">
    <location>
        <begin position="19"/>
        <end position="191"/>
    </location>
</feature>
<keyword evidence="14 19" id="KW-0560">Oxidoreductase</keyword>
<evidence type="ECO:0000256" key="5">
    <source>
        <dbReference type="ARBA" id="ARBA00012518"/>
    </source>
</evidence>
<dbReference type="InterPro" id="IPR006094">
    <property type="entry name" value="Oxid_FAD_bind_N"/>
</dbReference>
<keyword evidence="8 19" id="KW-0132">Cell division</keyword>
<dbReference type="InterPro" id="IPR016169">
    <property type="entry name" value="FAD-bd_PCMH_sub2"/>
</dbReference>
<name>A0A1T4S5D3_9HYPH</name>
<evidence type="ECO:0000256" key="10">
    <source>
        <dbReference type="ARBA" id="ARBA00022827"/>
    </source>
</evidence>
<evidence type="ECO:0000256" key="3">
    <source>
        <dbReference type="ARBA" id="ARBA00004496"/>
    </source>
</evidence>
<comment type="subcellular location">
    <subcellularLocation>
        <location evidence="3 19">Cytoplasm</location>
    </subcellularLocation>
</comment>
<dbReference type="Pfam" id="PF01565">
    <property type="entry name" value="FAD_binding_4"/>
    <property type="match status" value="1"/>
</dbReference>
<gene>
    <name evidence="19" type="primary">murB</name>
    <name evidence="21" type="ORF">SAMN05428963_10911</name>
</gene>
<keyword evidence="15 19" id="KW-0131">Cell cycle</keyword>
<evidence type="ECO:0000256" key="12">
    <source>
        <dbReference type="ARBA" id="ARBA00022960"/>
    </source>
</evidence>
<dbReference type="Pfam" id="PF02873">
    <property type="entry name" value="MurB_C"/>
    <property type="match status" value="1"/>
</dbReference>
<dbReference type="PANTHER" id="PTHR21071">
    <property type="entry name" value="UDP-N-ACETYLENOLPYRUVOYLGLUCOSAMINE REDUCTASE"/>
    <property type="match status" value="1"/>
</dbReference>
<evidence type="ECO:0000256" key="4">
    <source>
        <dbReference type="ARBA" id="ARBA00004752"/>
    </source>
</evidence>
<evidence type="ECO:0000256" key="11">
    <source>
        <dbReference type="ARBA" id="ARBA00022857"/>
    </source>
</evidence>